<dbReference type="PROSITE" id="PS51157">
    <property type="entry name" value="ZF_UBR"/>
    <property type="match status" value="1"/>
</dbReference>
<dbReference type="Gene3D" id="2.10.110.30">
    <property type="match status" value="1"/>
</dbReference>
<dbReference type="STRING" id="158441.A0A226EQG4"/>
<dbReference type="InterPro" id="IPR003769">
    <property type="entry name" value="ClpS_core"/>
</dbReference>
<comment type="function">
    <text evidence="10">Ubiquitin ligase protein which is a component of the N-end rule pathway. Recognizes and binds to proteins bearing specific N-terminal residues that are destabilizing according to the N-end rule, leading to their ubiquitination and subsequent degradation.</text>
</comment>
<accession>A0A226EQG4</accession>
<dbReference type="UniPathway" id="UPA00143"/>
<protein>
    <recommendedName>
        <fullName evidence="10">E3 ubiquitin-protein ligase</fullName>
        <ecNumber evidence="10">2.3.2.27</ecNumber>
    </recommendedName>
</protein>
<evidence type="ECO:0000256" key="5">
    <source>
        <dbReference type="ARBA" id="ARBA00022771"/>
    </source>
</evidence>
<evidence type="ECO:0000256" key="8">
    <source>
        <dbReference type="ARBA" id="ARBA00046341"/>
    </source>
</evidence>
<evidence type="ECO:0000313" key="13">
    <source>
        <dbReference type="EMBL" id="OXA59397.1"/>
    </source>
</evidence>
<dbReference type="InterPro" id="IPR044046">
    <property type="entry name" value="E3_ligase_UBR-like_C"/>
</dbReference>
<evidence type="ECO:0000259" key="12">
    <source>
        <dbReference type="PROSITE" id="PS51157"/>
    </source>
</evidence>
<organism evidence="13 14">
    <name type="scientific">Folsomia candida</name>
    <name type="common">Springtail</name>
    <dbReference type="NCBI Taxonomy" id="158441"/>
    <lineage>
        <taxon>Eukaryota</taxon>
        <taxon>Metazoa</taxon>
        <taxon>Ecdysozoa</taxon>
        <taxon>Arthropoda</taxon>
        <taxon>Hexapoda</taxon>
        <taxon>Collembola</taxon>
        <taxon>Entomobryomorpha</taxon>
        <taxon>Isotomoidea</taxon>
        <taxon>Isotomidae</taxon>
        <taxon>Proisotominae</taxon>
        <taxon>Folsomia</taxon>
    </lineage>
</organism>
<dbReference type="GO" id="GO:0071596">
    <property type="term" value="P:ubiquitin-dependent protein catabolic process via the N-end rule pathway"/>
    <property type="evidence" value="ECO:0007669"/>
    <property type="project" value="UniProtKB-UniRule"/>
</dbReference>
<keyword evidence="6 10" id="KW-0833">Ubl conjugation pathway</keyword>
<sequence>MDLGEEMDDQDQEPVDFSSPESPASPFSPGPSVETPLPILSFYNKSITAEKLADLSVSDLYEYWMQKFESGQLNEQSTLEMMREYWIKIVPHVYKLEANQDCLAPFKEAEDMVEKFLIEPLAWFLTQSECSSDFLTQYLAVRDNPPTVCGRVFQVGEATYSCRQCGMDPTCVLCADCFKDSEHKTHKYKIATSAGGGYCDCGDPEAWRSHVHCKSHTPNPHKFKDDKNEQHEGFDKRARLILPALLLYSFELTANELDRHLPSSLTLHEDKNADDQIGYPLFCTVLYNDETHTFDLVIQTLTRALQCSKKDAIEFATTIDREGRSIVKVGGFNQCHEAQKIIERNTAGRGPNTKSLKCSVVKREVVQHQAFALRLLSWVEVLCTHSLSIRTIVQNVFYCKGEGLVLCSDTSKNAWLVDAVMLNDTKLWKAARSCWHRLIIAGLLKEYDSKKTFAEVFTREYASTMDDFIRDDHDHSYSVTSLSVQIFTVPSIAHFLVENQDVIYTILRVLLAQCDSRVNAAGKLEFDRGAVVATTSFKRTNFAILDLKYILTNPPISWSALMVKNFTNGIDSFLKFLSYMQEMDSVTRQVGQHMEYEPEWESAFNLHIKLQPVVQLSLEWCGLNKPVFIRAFRHCLHDLSKAYEVLKSKSTTLELANHSATCYVYDVATQPVSVHLPLTRYFSGLYLHLQAFELDFFSSEFNLTEKPVPEMIMEPALRTQVLIAQVNASMWKRNGYALLNQLYFYHNVRCRADMLDKDIITLQISASVIESNEFLIHVINRFGLYQWILTGFDEKALKPEGQEEDFSKYLGTLTEEFLGLLITLVSARFTPGVGQVERANTIKKEVIQQLCIEPMTHSMLNKSLVENVNLETGLELVIHEVANQKGPTPQRSSVVYELKPEFYDDYDVYHYHYTREEMSKAEESQRARKKAAKEPEIFPPPKLPPFTQMFDMLVNFLQCDIFLHVIGLVLNKSLQKSNRNINESLVRKALHLLGHGLNEEIARNKREAGHYFQFTHNAARWNIFEILDKMLQDSALNHHHKMILWLRNQHSAIKPDTFETQAPLVAQPDEEEEKKRKAELIKEAKEKMMAKMAAAQKKFMLVNKDLFSEEKIGAEFGEDELGINCDTDMNPVDTIGVGPRKQNPTHLPDEKYICILCQEEQNLAIGNKRFVLACFIQRSTMMSQYRDKLIEESTNEYQGTRQNEISAVELINPLYLNPNLNTSSVMTTCGHIMHDHCWSSHMDTVVNKERRRPYRLRHPLSFDVDKLEWLCPMCESICNAALPMAVHLSRMYNFSSDSASEPDKYQTEPSGSFDVWMHGMQLVVQNKVVSKKMTATDEYDSWAKIRYGSSDDNVMFGLTSSSKTLIAGTMEPDDGEHFLKHCRSRSYLADSEHTVNKWLYSGFHPIFTTFMIRNYNAALCIELPREDDFRLLLSIWNCLAFTIVSSEAFHRDQNLPFFGDQVPLRRNIGIKYLTRACAVNSDRNGYWIEYSRTFAIRILTTLLNNRQQDPTLFECDAFGLLVYLTFSMPSLFVYPENAGAEGTTEESSWTGEYCQPPCGNLIDHHILRLLYMYHVTQILLSIDFSHCLREPEQDKVVEPTPPCPNTPSSEEPMETDTEPSSSQFVSRKEYIFGRIWQRAKKENVPWDEMSKVDCDAVWIAVQQASVPFLRCCAKFYESLSGIAPPPELETVDSSFDYLIKYLDLPKEFEALFVSLIDWQLPYKWASHPRTPKILETVLPVDARKYPLDLGGLSYEYLPRILVVKYPRMLSSLTPLPEDYTELINMVSNFTCKNSKTLDSRTPTMCLVCGTILCSQSYCCQREIKPNFVIGSCMYHANYCGGGSGIYLRIRECKLFLTHGQNRGCFLPPPYLDEYGEPDQGLRRGNPLKLSIEKYEALRKLWVQHAIPEEIARTTEHSVTAAGTEWQYL</sequence>
<feature type="domain" description="UBR-type" evidence="12">
    <location>
        <begin position="147"/>
        <end position="218"/>
    </location>
</feature>
<keyword evidence="7 10" id="KW-0862">Zinc</keyword>
<evidence type="ECO:0000313" key="14">
    <source>
        <dbReference type="Proteomes" id="UP000198287"/>
    </source>
</evidence>
<feature type="region of interest" description="Disordered" evidence="11">
    <location>
        <begin position="1593"/>
        <end position="1624"/>
    </location>
</feature>
<keyword evidence="5 10" id="KW-0863">Zinc-finger</keyword>
<dbReference type="EC" id="2.3.2.27" evidence="10"/>
<keyword evidence="3 10" id="KW-0808">Transferase</keyword>
<dbReference type="InterPro" id="IPR055194">
    <property type="entry name" value="UBR1-like_WH"/>
</dbReference>
<dbReference type="CDD" id="cd19672">
    <property type="entry name" value="UBR-box_UBR1_like"/>
    <property type="match status" value="1"/>
</dbReference>
<dbReference type="Pfam" id="PF02617">
    <property type="entry name" value="ClpS"/>
    <property type="match status" value="1"/>
</dbReference>
<keyword evidence="14" id="KW-1185">Reference proteome</keyword>
<dbReference type="PANTHER" id="PTHR21497:SF24">
    <property type="entry name" value="E3 UBIQUITIN-PROTEIN LIGASE UBR1"/>
    <property type="match status" value="1"/>
</dbReference>
<gene>
    <name evidence="13" type="ORF">Fcan01_06369</name>
</gene>
<evidence type="ECO:0000256" key="6">
    <source>
        <dbReference type="ARBA" id="ARBA00022786"/>
    </source>
</evidence>
<evidence type="ECO:0000256" key="4">
    <source>
        <dbReference type="ARBA" id="ARBA00022723"/>
    </source>
</evidence>
<dbReference type="InterPro" id="IPR014719">
    <property type="entry name" value="Ribosomal_bL12_C/ClpS-like"/>
</dbReference>
<name>A0A226EQG4_FOLCA</name>
<keyword evidence="4 10" id="KW-0479">Metal-binding</keyword>
<dbReference type="Gene3D" id="1.10.10.2670">
    <property type="entry name" value="E3 ubiquitin-protein ligase"/>
    <property type="match status" value="1"/>
</dbReference>
<dbReference type="SUPFAM" id="SSF54736">
    <property type="entry name" value="ClpS-like"/>
    <property type="match status" value="1"/>
</dbReference>
<dbReference type="FunFam" id="2.10.110.30:FF:000001">
    <property type="entry name" value="E3 ubiquitin-protein ligase UBR2 isoform 1"/>
    <property type="match status" value="1"/>
</dbReference>
<evidence type="ECO:0000256" key="9">
    <source>
        <dbReference type="PROSITE-ProRule" id="PRU00508"/>
    </source>
</evidence>
<evidence type="ECO:0000256" key="7">
    <source>
        <dbReference type="ARBA" id="ARBA00022833"/>
    </source>
</evidence>
<dbReference type="InterPro" id="IPR039164">
    <property type="entry name" value="UBR1-like"/>
</dbReference>
<dbReference type="EMBL" id="LNIX01000002">
    <property type="protein sequence ID" value="OXA59397.1"/>
    <property type="molecule type" value="Genomic_DNA"/>
</dbReference>
<dbReference type="Gene3D" id="3.30.1390.10">
    <property type="match status" value="1"/>
</dbReference>
<feature type="compositionally biased region" description="Low complexity" evidence="11">
    <location>
        <begin position="18"/>
        <end position="32"/>
    </location>
</feature>
<dbReference type="SMART" id="SM00396">
    <property type="entry name" value="ZnF_UBR1"/>
    <property type="match status" value="1"/>
</dbReference>
<comment type="similarity">
    <text evidence="8 10">Belongs to the E3 ubiquitin-protein ligase UBR1-like family.</text>
</comment>
<proteinExistence type="inferred from homology"/>
<reference evidence="13 14" key="1">
    <citation type="submission" date="2015-12" db="EMBL/GenBank/DDBJ databases">
        <title>The genome of Folsomia candida.</title>
        <authorList>
            <person name="Faddeeva A."/>
            <person name="Derks M.F."/>
            <person name="Anvar Y."/>
            <person name="Smit S."/>
            <person name="Van Straalen N."/>
            <person name="Roelofs D."/>
        </authorList>
    </citation>
    <scope>NUCLEOTIDE SEQUENCE [LARGE SCALE GENOMIC DNA]</scope>
    <source>
        <strain evidence="13 14">VU population</strain>
        <tissue evidence="13">Whole body</tissue>
    </source>
</reference>
<dbReference type="InterPro" id="IPR003126">
    <property type="entry name" value="Znf_UBR"/>
</dbReference>
<dbReference type="Pfam" id="PF02207">
    <property type="entry name" value="zf-UBR"/>
    <property type="match status" value="1"/>
</dbReference>
<evidence type="ECO:0000256" key="2">
    <source>
        <dbReference type="ARBA" id="ARBA00004906"/>
    </source>
</evidence>
<dbReference type="PANTHER" id="PTHR21497">
    <property type="entry name" value="UBIQUITIN LIGASE E3 ALPHA-RELATED"/>
    <property type="match status" value="1"/>
</dbReference>
<dbReference type="GO" id="GO:0016567">
    <property type="term" value="P:protein ubiquitination"/>
    <property type="evidence" value="ECO:0007669"/>
    <property type="project" value="UniProtKB-UniRule"/>
</dbReference>
<dbReference type="OrthoDB" id="26387at2759"/>
<dbReference type="Proteomes" id="UP000198287">
    <property type="component" value="Unassembled WGS sequence"/>
</dbReference>
<comment type="catalytic activity">
    <reaction evidence="1 10">
        <text>S-ubiquitinyl-[E2 ubiquitin-conjugating enzyme]-L-cysteine + [acceptor protein]-L-lysine = [E2 ubiquitin-conjugating enzyme]-L-cysteine + N(6)-ubiquitinyl-[acceptor protein]-L-lysine.</text>
        <dbReference type="EC" id="2.3.2.27"/>
    </reaction>
</comment>
<evidence type="ECO:0000256" key="11">
    <source>
        <dbReference type="SAM" id="MobiDB-lite"/>
    </source>
</evidence>
<feature type="zinc finger region" description="UBR-type" evidence="9">
    <location>
        <begin position="147"/>
        <end position="218"/>
    </location>
</feature>
<evidence type="ECO:0000256" key="10">
    <source>
        <dbReference type="RuleBase" id="RU366018"/>
    </source>
</evidence>
<dbReference type="InterPro" id="IPR042065">
    <property type="entry name" value="E3_ELL-like"/>
</dbReference>
<dbReference type="GO" id="GO:0005737">
    <property type="term" value="C:cytoplasm"/>
    <property type="evidence" value="ECO:0007669"/>
    <property type="project" value="TreeGrafter"/>
</dbReference>
<dbReference type="GO" id="GO:0008270">
    <property type="term" value="F:zinc ion binding"/>
    <property type="evidence" value="ECO:0007669"/>
    <property type="project" value="UniProtKB-UniRule"/>
</dbReference>
<dbReference type="GO" id="GO:0000151">
    <property type="term" value="C:ubiquitin ligase complex"/>
    <property type="evidence" value="ECO:0007669"/>
    <property type="project" value="TreeGrafter"/>
</dbReference>
<dbReference type="OMA" id="GEASYMC"/>
<dbReference type="SUPFAM" id="SSF46785">
    <property type="entry name" value="Winged helix' DNA-binding domain"/>
    <property type="match status" value="1"/>
</dbReference>
<dbReference type="Pfam" id="PF22960">
    <property type="entry name" value="WHD_UBR1"/>
    <property type="match status" value="1"/>
</dbReference>
<evidence type="ECO:0000256" key="3">
    <source>
        <dbReference type="ARBA" id="ARBA00022679"/>
    </source>
</evidence>
<dbReference type="InterPro" id="IPR036390">
    <property type="entry name" value="WH_DNA-bd_sf"/>
</dbReference>
<evidence type="ECO:0000256" key="1">
    <source>
        <dbReference type="ARBA" id="ARBA00000900"/>
    </source>
</evidence>
<dbReference type="Pfam" id="PF18995">
    <property type="entry name" value="PRT6_C"/>
    <property type="match status" value="1"/>
</dbReference>
<comment type="caution">
    <text evidence="13">The sequence shown here is derived from an EMBL/GenBank/DDBJ whole genome shotgun (WGS) entry which is preliminary data.</text>
</comment>
<feature type="region of interest" description="Disordered" evidence="11">
    <location>
        <begin position="1"/>
        <end position="32"/>
    </location>
</feature>
<feature type="compositionally biased region" description="Acidic residues" evidence="11">
    <location>
        <begin position="1"/>
        <end position="14"/>
    </location>
</feature>
<dbReference type="GO" id="GO:0061630">
    <property type="term" value="F:ubiquitin protein ligase activity"/>
    <property type="evidence" value="ECO:0007669"/>
    <property type="project" value="UniProtKB-UniRule"/>
</dbReference>
<comment type="pathway">
    <text evidence="2 10">Protein modification; protein ubiquitination.</text>
</comment>